<keyword evidence="4" id="KW-1185">Reference proteome</keyword>
<proteinExistence type="predicted"/>
<protein>
    <submittedName>
        <fullName evidence="3">Porin family protein</fullName>
    </submittedName>
</protein>
<dbReference type="EMBL" id="JBHTEK010000001">
    <property type="protein sequence ID" value="MFC7666157.1"/>
    <property type="molecule type" value="Genomic_DNA"/>
</dbReference>
<evidence type="ECO:0000313" key="3">
    <source>
        <dbReference type="EMBL" id="MFC7666157.1"/>
    </source>
</evidence>
<comment type="caution">
    <text evidence="3">The sequence shown here is derived from an EMBL/GenBank/DDBJ whole genome shotgun (WGS) entry which is preliminary data.</text>
</comment>
<feature type="domain" description="Outer membrane protein beta-barrel" evidence="2">
    <location>
        <begin position="16"/>
        <end position="181"/>
    </location>
</feature>
<dbReference type="RefSeq" id="WP_380199618.1">
    <property type="nucleotide sequence ID" value="NZ_JBHTEK010000001.1"/>
</dbReference>
<feature type="signal peptide" evidence="1">
    <location>
        <begin position="1"/>
        <end position="20"/>
    </location>
</feature>
<dbReference type="InterPro" id="IPR025665">
    <property type="entry name" value="Beta-barrel_OMP_2"/>
</dbReference>
<evidence type="ECO:0000256" key="1">
    <source>
        <dbReference type="SAM" id="SignalP"/>
    </source>
</evidence>
<keyword evidence="1" id="KW-0732">Signal</keyword>
<feature type="chain" id="PRO_5045221485" evidence="1">
    <location>
        <begin position="21"/>
        <end position="258"/>
    </location>
</feature>
<evidence type="ECO:0000259" key="2">
    <source>
        <dbReference type="Pfam" id="PF13568"/>
    </source>
</evidence>
<organism evidence="3 4">
    <name type="scientific">Hymenobacter humi</name>
    <dbReference type="NCBI Taxonomy" id="1411620"/>
    <lineage>
        <taxon>Bacteria</taxon>
        <taxon>Pseudomonadati</taxon>
        <taxon>Bacteroidota</taxon>
        <taxon>Cytophagia</taxon>
        <taxon>Cytophagales</taxon>
        <taxon>Hymenobacteraceae</taxon>
        <taxon>Hymenobacter</taxon>
    </lineage>
</organism>
<reference evidence="4" key="1">
    <citation type="journal article" date="2019" name="Int. J. Syst. Evol. Microbiol.">
        <title>The Global Catalogue of Microorganisms (GCM) 10K type strain sequencing project: providing services to taxonomists for standard genome sequencing and annotation.</title>
        <authorList>
            <consortium name="The Broad Institute Genomics Platform"/>
            <consortium name="The Broad Institute Genome Sequencing Center for Infectious Disease"/>
            <person name="Wu L."/>
            <person name="Ma J."/>
        </authorList>
    </citation>
    <scope>NUCLEOTIDE SEQUENCE [LARGE SCALE GENOMIC DNA]</scope>
    <source>
        <strain evidence="4">JCM 19635</strain>
    </source>
</reference>
<evidence type="ECO:0000313" key="4">
    <source>
        <dbReference type="Proteomes" id="UP001596513"/>
    </source>
</evidence>
<dbReference type="Pfam" id="PF13568">
    <property type="entry name" value="OMP_b-brl_2"/>
    <property type="match status" value="1"/>
</dbReference>
<accession>A0ABW2U0I8</accession>
<sequence length="258" mass="27900">MKKLFLALLVLMATIQSASAQFEIGLKVSPSITSLRAESPTDNAFASDASKFGFGGGLVVDYFFGENYAFSTGLLLTGKGGTISYKDVSNGVTGQPFTAKQKISTQYLGVPLTVKLFTNEIAPDTRLYFQVGGSLNVPIGTRINSSKFYTDPATNNETKSSDHVLIFDADALASFGAEFQRRRAPRFSAASATTAAWSTLTATSRRPAASKTSPSKTAQFRWTWASNSNFELPAQAGKEKPRRLHSCKWRGFSLITTT</sequence>
<name>A0ABW2U0I8_9BACT</name>
<gene>
    <name evidence="3" type="ORF">ACFQT0_00930</name>
</gene>
<dbReference type="Proteomes" id="UP001596513">
    <property type="component" value="Unassembled WGS sequence"/>
</dbReference>